<evidence type="ECO:0000313" key="2">
    <source>
        <dbReference type="EMBL" id="HIV38386.1"/>
    </source>
</evidence>
<reference evidence="2" key="1">
    <citation type="journal article" date="2021" name="PeerJ">
        <title>Extensive microbial diversity within the chicken gut microbiome revealed by metagenomics and culture.</title>
        <authorList>
            <person name="Gilroy R."/>
            <person name="Ravi A."/>
            <person name="Getino M."/>
            <person name="Pursley I."/>
            <person name="Horton D.L."/>
            <person name="Alikhan N.F."/>
            <person name="Baker D."/>
            <person name="Gharbi K."/>
            <person name="Hall N."/>
            <person name="Watson M."/>
            <person name="Adriaenssens E.M."/>
            <person name="Foster-Nyarko E."/>
            <person name="Jarju S."/>
            <person name="Secka A."/>
            <person name="Antonio M."/>
            <person name="Oren A."/>
            <person name="Chaudhuri R.R."/>
            <person name="La Ragione R."/>
            <person name="Hildebrand F."/>
            <person name="Pallen M.J."/>
        </authorList>
    </citation>
    <scope>NUCLEOTIDE SEQUENCE</scope>
    <source>
        <strain evidence="2">CHK195-9823</strain>
    </source>
</reference>
<accession>A0A9D1TFV2</accession>
<sequence length="139" mass="15522">MGAKKSIGKWTLAALAAYELTLAGISLTPVAGKGTSFGEPAMWRNLVLIAAFYLIPLIFYYLHIEVMRYILAAVVIFWTIPIPFFILISGGLFLYARFQGDSFTSMVYLIAMSIAGVSLLLQILWCVKCLGKRKKREFT</sequence>
<organism evidence="2 3">
    <name type="scientific">Candidatus Blautia stercorigallinarum</name>
    <dbReference type="NCBI Taxonomy" id="2838501"/>
    <lineage>
        <taxon>Bacteria</taxon>
        <taxon>Bacillati</taxon>
        <taxon>Bacillota</taxon>
        <taxon>Clostridia</taxon>
        <taxon>Lachnospirales</taxon>
        <taxon>Lachnospiraceae</taxon>
        <taxon>Blautia</taxon>
    </lineage>
</organism>
<gene>
    <name evidence="2" type="ORF">H9747_05205</name>
</gene>
<dbReference type="AlphaFoldDB" id="A0A9D1TFV2"/>
<evidence type="ECO:0000313" key="3">
    <source>
        <dbReference type="Proteomes" id="UP000886814"/>
    </source>
</evidence>
<name>A0A9D1TFV2_9FIRM</name>
<dbReference type="InterPro" id="IPR020204">
    <property type="entry name" value="Uncharacterised_YxaJ"/>
</dbReference>
<keyword evidence="1" id="KW-1133">Transmembrane helix</keyword>
<dbReference type="EMBL" id="DXIQ01000031">
    <property type="protein sequence ID" value="HIV38386.1"/>
    <property type="molecule type" value="Genomic_DNA"/>
</dbReference>
<protein>
    <submittedName>
        <fullName evidence="2">DUF5391 domain-containing protein</fullName>
    </submittedName>
</protein>
<dbReference type="Pfam" id="PF17369">
    <property type="entry name" value="DUF5391"/>
    <property type="match status" value="1"/>
</dbReference>
<keyword evidence="1" id="KW-0812">Transmembrane</keyword>
<proteinExistence type="predicted"/>
<keyword evidence="1" id="KW-0472">Membrane</keyword>
<comment type="caution">
    <text evidence="2">The sequence shown here is derived from an EMBL/GenBank/DDBJ whole genome shotgun (WGS) entry which is preliminary data.</text>
</comment>
<feature type="transmembrane region" description="Helical" evidence="1">
    <location>
        <begin position="12"/>
        <end position="31"/>
    </location>
</feature>
<feature type="transmembrane region" description="Helical" evidence="1">
    <location>
        <begin position="107"/>
        <end position="127"/>
    </location>
</feature>
<feature type="transmembrane region" description="Helical" evidence="1">
    <location>
        <begin position="43"/>
        <end position="62"/>
    </location>
</feature>
<dbReference type="Proteomes" id="UP000886814">
    <property type="component" value="Unassembled WGS sequence"/>
</dbReference>
<evidence type="ECO:0000256" key="1">
    <source>
        <dbReference type="SAM" id="Phobius"/>
    </source>
</evidence>
<reference evidence="2" key="2">
    <citation type="submission" date="2021-04" db="EMBL/GenBank/DDBJ databases">
        <authorList>
            <person name="Gilroy R."/>
        </authorList>
    </citation>
    <scope>NUCLEOTIDE SEQUENCE</scope>
    <source>
        <strain evidence="2">CHK195-9823</strain>
    </source>
</reference>
<feature type="transmembrane region" description="Helical" evidence="1">
    <location>
        <begin position="69"/>
        <end position="95"/>
    </location>
</feature>